<dbReference type="KEGG" id="sgq:SGLAD_v1c03780"/>
<dbReference type="EMBL" id="CP038013">
    <property type="protein sequence ID" value="QBQ07577.1"/>
    <property type="molecule type" value="Genomic_DNA"/>
</dbReference>
<proteinExistence type="predicted"/>
<dbReference type="InterPro" id="IPR002818">
    <property type="entry name" value="DJ-1/PfpI"/>
</dbReference>
<dbReference type="InterPro" id="IPR006287">
    <property type="entry name" value="DJ-1"/>
</dbReference>
<name>A0A4P7AHC0_9MOLU</name>
<evidence type="ECO:0000313" key="2">
    <source>
        <dbReference type="EMBL" id="QBQ07577.1"/>
    </source>
</evidence>
<dbReference type="OrthoDB" id="9800516at2"/>
<reference evidence="2 3" key="1">
    <citation type="submission" date="2019-03" db="EMBL/GenBank/DDBJ databases">
        <title>Complete genome sequence of Spiroplasma gladiatoris TG-1 (DSM 22552).</title>
        <authorList>
            <person name="Lin Y.-C."/>
            <person name="Chou L."/>
            <person name="Kuo C.-H."/>
        </authorList>
    </citation>
    <scope>NUCLEOTIDE SEQUENCE [LARGE SCALE GENOMIC DNA]</scope>
    <source>
        <strain evidence="2 3">TG-1</strain>
    </source>
</reference>
<protein>
    <submittedName>
        <fullName evidence="2">4-methyl-5(B-hydroxyethyl)-thiazole monophosphate biosynthesis protein</fullName>
    </submittedName>
</protein>
<dbReference type="PANTHER" id="PTHR48094">
    <property type="entry name" value="PROTEIN/NUCLEIC ACID DEGLYCASE DJ-1-RELATED"/>
    <property type="match status" value="1"/>
</dbReference>
<dbReference type="InterPro" id="IPR029062">
    <property type="entry name" value="Class_I_gatase-like"/>
</dbReference>
<dbReference type="CDD" id="cd03135">
    <property type="entry name" value="GATase1_DJ-1"/>
    <property type="match status" value="1"/>
</dbReference>
<organism evidence="2 3">
    <name type="scientific">Spiroplasma gladiatoris</name>
    <dbReference type="NCBI Taxonomy" id="2143"/>
    <lineage>
        <taxon>Bacteria</taxon>
        <taxon>Bacillati</taxon>
        <taxon>Mycoplasmatota</taxon>
        <taxon>Mollicutes</taxon>
        <taxon>Entomoplasmatales</taxon>
        <taxon>Spiroplasmataceae</taxon>
        <taxon>Spiroplasma</taxon>
    </lineage>
</organism>
<dbReference type="PANTHER" id="PTHR48094:SF12">
    <property type="entry name" value="PARKINSON DISEASE PROTEIN 7 HOMOLOG"/>
    <property type="match status" value="1"/>
</dbReference>
<accession>A0A4P7AHC0</accession>
<dbReference type="AlphaFoldDB" id="A0A4P7AHC0"/>
<dbReference type="InterPro" id="IPR050325">
    <property type="entry name" value="Prot/Nucl_acid_deglycase"/>
</dbReference>
<dbReference type="Pfam" id="PF01965">
    <property type="entry name" value="DJ-1_PfpI"/>
    <property type="match status" value="1"/>
</dbReference>
<dbReference type="RefSeq" id="WP_134297368.1">
    <property type="nucleotide sequence ID" value="NZ_CP038013.1"/>
</dbReference>
<gene>
    <name evidence="2" type="primary">thiJ</name>
    <name evidence="2" type="ORF">SGLAD_v1c03780</name>
</gene>
<evidence type="ECO:0000313" key="3">
    <source>
        <dbReference type="Proteomes" id="UP000294309"/>
    </source>
</evidence>
<dbReference type="Proteomes" id="UP000294309">
    <property type="component" value="Chromosome"/>
</dbReference>
<dbReference type="NCBIfam" id="TIGR01383">
    <property type="entry name" value="not_thiJ"/>
    <property type="match status" value="1"/>
</dbReference>
<dbReference type="SUPFAM" id="SSF52317">
    <property type="entry name" value="Class I glutamine amidotransferase-like"/>
    <property type="match status" value="1"/>
</dbReference>
<sequence>MANVAVFLATGYEETEMIATVDVIRRAEQMFPNSFPIVDIVSISDKNEVVGSHGISIRADKTIQEIDFNNYDCLILPGGQPGVDNLMESETLMKNLVEHAKKEKTLAAICAAPQILGKLGLVDNKEVTHYPGCDKYLQKAILKPHISAIEDGNIITGSSIGAALQFGLQIVDHFTSTEQMLQLHQSLVFNY</sequence>
<feature type="domain" description="DJ-1/PfpI" evidence="1">
    <location>
        <begin position="3"/>
        <end position="172"/>
    </location>
</feature>
<dbReference type="Gene3D" id="3.40.50.880">
    <property type="match status" value="1"/>
</dbReference>
<evidence type="ECO:0000259" key="1">
    <source>
        <dbReference type="Pfam" id="PF01965"/>
    </source>
</evidence>
<keyword evidence="3" id="KW-1185">Reference proteome</keyword>
<dbReference type="GO" id="GO:0005737">
    <property type="term" value="C:cytoplasm"/>
    <property type="evidence" value="ECO:0007669"/>
    <property type="project" value="TreeGrafter"/>
</dbReference>